<evidence type="ECO:0000313" key="2">
    <source>
        <dbReference type="Proteomes" id="UP000228859"/>
    </source>
</evidence>
<proteinExistence type="predicted"/>
<evidence type="ECO:0008006" key="3">
    <source>
        <dbReference type="Google" id="ProtNLM"/>
    </source>
</evidence>
<sequence length="303" mass="36310">MIQIQQNNLDQLAKKYYKLIEKYVQKKDTKYQLDEINCDLLHLFDKDLEQIVTAKPSQMRDLIQKTPQGFSKNINQLKDLYGTFRDKWGAQLMEDLNLKVCPFCNREYIFRFEDRKQKKARIIASLDHFYDKDRYPFLAISFYNLIPSCSICNSKFKHAKNFYELPHLHPYEDDFNKKAKFSHFLNDATDENKHHAIFSKERITLDLKPNDSQDIKTKNTIETFRLEDIYKEHKDIVLELIQKAEIYNESYIDELFNRYEGTLFKSREDLLRLITCGYVTDEEINKRPLSKLIKDISEELELI</sequence>
<dbReference type="AlphaFoldDB" id="A0A2D3WRT1"/>
<dbReference type="Proteomes" id="UP000228859">
    <property type="component" value="Unassembled WGS sequence"/>
</dbReference>
<gene>
    <name evidence="1" type="ORF">CFH83_00600</name>
</gene>
<evidence type="ECO:0000313" key="1">
    <source>
        <dbReference type="EMBL" id="DAB39443.1"/>
    </source>
</evidence>
<dbReference type="RefSeq" id="WP_294895093.1">
    <property type="nucleotide sequence ID" value="NZ_DLUI01000011.1"/>
</dbReference>
<reference evidence="1 2" key="1">
    <citation type="journal article" date="2017" name="Front. Microbiol.">
        <title>Comparative Genomic Analysis of the Class Epsilonproteobacteria and Proposed Reclassification to Epsilonbacteraeota (phyl. nov.).</title>
        <authorList>
            <person name="Waite D.W."/>
            <person name="Vanwonterghem I."/>
            <person name="Rinke C."/>
            <person name="Parks D.H."/>
            <person name="Zhang Y."/>
            <person name="Takai K."/>
            <person name="Sievert S.M."/>
            <person name="Simon J."/>
            <person name="Campbell B.J."/>
            <person name="Hanson T.E."/>
            <person name="Woyke T."/>
            <person name="Klotz M.G."/>
            <person name="Hugenholtz P."/>
        </authorList>
    </citation>
    <scope>NUCLEOTIDE SEQUENCE [LARGE SCALE GENOMIC DNA]</scope>
    <source>
        <strain evidence="1">UBA12443</strain>
    </source>
</reference>
<organism evidence="1 2">
    <name type="scientific">Sulfuricurvum kujiense</name>
    <dbReference type="NCBI Taxonomy" id="148813"/>
    <lineage>
        <taxon>Bacteria</taxon>
        <taxon>Pseudomonadati</taxon>
        <taxon>Campylobacterota</taxon>
        <taxon>Epsilonproteobacteria</taxon>
        <taxon>Campylobacterales</taxon>
        <taxon>Sulfurimonadaceae</taxon>
        <taxon>Sulfuricurvum</taxon>
    </lineage>
</organism>
<comment type="caution">
    <text evidence="1">The sequence shown here is derived from an EMBL/GenBank/DDBJ whole genome shotgun (WGS) entry which is preliminary data.</text>
</comment>
<name>A0A2D3WRT1_9BACT</name>
<dbReference type="EMBL" id="DLUI01000011">
    <property type="protein sequence ID" value="DAB39443.1"/>
    <property type="molecule type" value="Genomic_DNA"/>
</dbReference>
<accession>A0A2D3WRT1</accession>
<protein>
    <recommendedName>
        <fullName evidence="3">HNH nuclease domain-containing protein</fullName>
    </recommendedName>
</protein>